<dbReference type="EMBL" id="WJYA01000003">
    <property type="protein sequence ID" value="MTE26006.1"/>
    <property type="molecule type" value="Genomic_DNA"/>
</dbReference>
<evidence type="ECO:0000256" key="1">
    <source>
        <dbReference type="SAM" id="Coils"/>
    </source>
</evidence>
<sequence length="155" mass="18228">MFENINELIELNLTKISESPNRLIFMYELVDLKNNDLNDFNKMNKLAKAMQDRGLVDFINERLDLKEHGYEVYKSGGWIKFNNLQSEIEKSEIERTKYKGDLELKIKVLQRDSLEYQQTIRNLEENLKISSLLKNWWYLIAASIALGTAIGAYLF</sequence>
<organism evidence="3 4">
    <name type="scientific">Winogradskyella ouciana</name>
    <dbReference type="NCBI Taxonomy" id="2608631"/>
    <lineage>
        <taxon>Bacteria</taxon>
        <taxon>Pseudomonadati</taxon>
        <taxon>Bacteroidota</taxon>
        <taxon>Flavobacteriia</taxon>
        <taxon>Flavobacteriales</taxon>
        <taxon>Flavobacteriaceae</taxon>
        <taxon>Winogradskyella</taxon>
    </lineage>
</organism>
<reference evidence="3 4" key="1">
    <citation type="submission" date="2019-11" db="EMBL/GenBank/DDBJ databases">
        <title>Winogradskyella ouciana sp. nov., isolated from the hadal seawater of the Mariana Trench.</title>
        <authorList>
            <person name="Liu R."/>
        </authorList>
    </citation>
    <scope>NUCLEOTIDE SEQUENCE [LARGE SCALE GENOMIC DNA]</scope>
    <source>
        <strain evidence="3 4">ZXX205</strain>
    </source>
</reference>
<dbReference type="AlphaFoldDB" id="A0A7K1G9N7"/>
<keyword evidence="4" id="KW-1185">Reference proteome</keyword>
<accession>A0A7K1G9N7</accession>
<feature type="transmembrane region" description="Helical" evidence="2">
    <location>
        <begin position="136"/>
        <end position="154"/>
    </location>
</feature>
<gene>
    <name evidence="3" type="ORF">F1003_03585</name>
</gene>
<keyword evidence="2" id="KW-0472">Membrane</keyword>
<evidence type="ECO:0000313" key="4">
    <source>
        <dbReference type="Proteomes" id="UP000447545"/>
    </source>
</evidence>
<dbReference type="RefSeq" id="WP_155087845.1">
    <property type="nucleotide sequence ID" value="NZ_WJYA01000003.1"/>
</dbReference>
<keyword evidence="2" id="KW-0812">Transmembrane</keyword>
<keyword evidence="2" id="KW-1133">Transmembrane helix</keyword>
<comment type="caution">
    <text evidence="3">The sequence shown here is derived from an EMBL/GenBank/DDBJ whole genome shotgun (WGS) entry which is preliminary data.</text>
</comment>
<protein>
    <submittedName>
        <fullName evidence="3">Uncharacterized protein</fullName>
    </submittedName>
</protein>
<feature type="coiled-coil region" evidence="1">
    <location>
        <begin position="81"/>
        <end position="126"/>
    </location>
</feature>
<evidence type="ECO:0000313" key="3">
    <source>
        <dbReference type="EMBL" id="MTE26006.1"/>
    </source>
</evidence>
<name>A0A7K1G9N7_9FLAO</name>
<proteinExistence type="predicted"/>
<evidence type="ECO:0000256" key="2">
    <source>
        <dbReference type="SAM" id="Phobius"/>
    </source>
</evidence>
<keyword evidence="1" id="KW-0175">Coiled coil</keyword>
<dbReference type="Proteomes" id="UP000447545">
    <property type="component" value="Unassembled WGS sequence"/>
</dbReference>